<comment type="caution">
    <text evidence="3">The sequence shown here is derived from an EMBL/GenBank/DDBJ whole genome shotgun (WGS) entry which is preliminary data.</text>
</comment>
<dbReference type="Pfam" id="PF02931">
    <property type="entry name" value="Neur_chan_LBD"/>
    <property type="match status" value="1"/>
</dbReference>
<dbReference type="GO" id="GO:0016020">
    <property type="term" value="C:membrane"/>
    <property type="evidence" value="ECO:0007669"/>
    <property type="project" value="InterPro"/>
</dbReference>
<organism evidence="3 4">
    <name type="scientific">Ditylenchus destructor</name>
    <dbReference type="NCBI Taxonomy" id="166010"/>
    <lineage>
        <taxon>Eukaryota</taxon>
        <taxon>Metazoa</taxon>
        <taxon>Ecdysozoa</taxon>
        <taxon>Nematoda</taxon>
        <taxon>Chromadorea</taxon>
        <taxon>Rhabditida</taxon>
        <taxon>Tylenchina</taxon>
        <taxon>Tylenchomorpha</taxon>
        <taxon>Sphaerularioidea</taxon>
        <taxon>Anguinidae</taxon>
        <taxon>Anguininae</taxon>
        <taxon>Ditylenchus</taxon>
    </lineage>
</organism>
<dbReference type="SUPFAM" id="SSF47923">
    <property type="entry name" value="Ypt/Rab-GAP domain of gyp1p"/>
    <property type="match status" value="1"/>
</dbReference>
<dbReference type="PANTHER" id="PTHR22957">
    <property type="entry name" value="TBC1 DOMAIN FAMILY MEMBER GTPASE-ACTIVATING PROTEIN"/>
    <property type="match status" value="1"/>
</dbReference>
<evidence type="ECO:0000256" key="1">
    <source>
        <dbReference type="ARBA" id="ARBA00022468"/>
    </source>
</evidence>
<keyword evidence="1" id="KW-0343">GTPase activation</keyword>
<dbReference type="Gene3D" id="1.10.8.270">
    <property type="entry name" value="putative rabgap domain of human tbc1 domain family member 14 like domains"/>
    <property type="match status" value="1"/>
</dbReference>
<evidence type="ECO:0000259" key="2">
    <source>
        <dbReference type="PROSITE" id="PS50086"/>
    </source>
</evidence>
<dbReference type="InterPro" id="IPR000195">
    <property type="entry name" value="Rab-GAP-TBC_dom"/>
</dbReference>
<dbReference type="Pfam" id="PF00566">
    <property type="entry name" value="RabGAP-TBC"/>
    <property type="match status" value="1"/>
</dbReference>
<dbReference type="GO" id="GO:0005230">
    <property type="term" value="F:extracellular ligand-gated monoatomic ion channel activity"/>
    <property type="evidence" value="ECO:0007669"/>
    <property type="project" value="InterPro"/>
</dbReference>
<dbReference type="Gene3D" id="2.70.170.10">
    <property type="entry name" value="Neurotransmitter-gated ion-channel ligand-binding domain"/>
    <property type="match status" value="1"/>
</dbReference>
<dbReference type="GO" id="GO:0005769">
    <property type="term" value="C:early endosome"/>
    <property type="evidence" value="ECO:0007669"/>
    <property type="project" value="TreeGrafter"/>
</dbReference>
<keyword evidence="4" id="KW-1185">Reference proteome</keyword>
<evidence type="ECO:0000313" key="4">
    <source>
        <dbReference type="Proteomes" id="UP001201812"/>
    </source>
</evidence>
<dbReference type="PANTHER" id="PTHR22957:SF547">
    <property type="entry name" value="TBC1 DOMAIN FAMILY MEMBER 16"/>
    <property type="match status" value="1"/>
</dbReference>
<dbReference type="InterPro" id="IPR036734">
    <property type="entry name" value="Neur_chan_lig-bd_sf"/>
</dbReference>
<reference evidence="3" key="1">
    <citation type="submission" date="2022-01" db="EMBL/GenBank/DDBJ databases">
        <title>Genome Sequence Resource for Two Populations of Ditylenchus destructor, the Migratory Endoparasitic Phytonematode.</title>
        <authorList>
            <person name="Zhang H."/>
            <person name="Lin R."/>
            <person name="Xie B."/>
        </authorList>
    </citation>
    <scope>NUCLEOTIDE SEQUENCE</scope>
    <source>
        <strain evidence="3">BazhouSP</strain>
    </source>
</reference>
<dbReference type="AlphaFoldDB" id="A0AAD4QWS0"/>
<protein>
    <submittedName>
        <fullName evidence="3">Neurotransmitter-gated ion-channel ligand binding domain-containing protein</fullName>
    </submittedName>
</protein>
<evidence type="ECO:0000313" key="3">
    <source>
        <dbReference type="EMBL" id="KAI1694920.1"/>
    </source>
</evidence>
<dbReference type="GO" id="GO:0005096">
    <property type="term" value="F:GTPase activator activity"/>
    <property type="evidence" value="ECO:0007669"/>
    <property type="project" value="UniProtKB-KW"/>
</dbReference>
<gene>
    <name evidence="3" type="ORF">DdX_19858</name>
</gene>
<dbReference type="SUPFAM" id="SSF63712">
    <property type="entry name" value="Nicotinic receptor ligand binding domain-like"/>
    <property type="match status" value="1"/>
</dbReference>
<dbReference type="PROSITE" id="PS50086">
    <property type="entry name" value="TBC_RABGAP"/>
    <property type="match status" value="1"/>
</dbReference>
<dbReference type="Proteomes" id="UP001201812">
    <property type="component" value="Unassembled WGS sequence"/>
</dbReference>
<accession>A0AAD4QWS0</accession>
<name>A0AAD4QWS0_9BILA</name>
<feature type="domain" description="Rab-GAP TBC" evidence="2">
    <location>
        <begin position="287"/>
        <end position="376"/>
    </location>
</feature>
<dbReference type="InterPro" id="IPR006202">
    <property type="entry name" value="Neur_chan_lig-bd"/>
</dbReference>
<proteinExistence type="predicted"/>
<sequence>MPLALSTFCSTKPEELEDELLERYPRRTVEVVTSSSMGCSDDAVILEHILTGYDINKIPGEGAVKVAVETWEQEVSKIIELTSEFELDIYLTEMWTDPMLAFAHLNPCKQNISVDGAEVLAQVWNPKACFVNSKDASVHKSPFSNIFLQLYQNGSVWHNYRIGQDLNFPQESNITKFFGMHSSAWKVFINFGPDKCKYPYIVIASPDSQYKNLHFHYGGLDKLAQNVVKAESFQDGSPSPLPDRHLLICHPEISRTELDPGLQLWNSAKQSGTTFSSYQKIKRVRIKRMSVFNLKSSTNLLSIESTITRDVVRTDRKNPFFAGENKPNLVTMTSILLNYTSAFPEVGYIQGMSDLLSPLLITFDETKQEKRHTGAL</sequence>
<dbReference type="EMBL" id="JAKKPZ010000459">
    <property type="protein sequence ID" value="KAI1694920.1"/>
    <property type="molecule type" value="Genomic_DNA"/>
</dbReference>
<dbReference type="InterPro" id="IPR035969">
    <property type="entry name" value="Rab-GAP_TBC_sf"/>
</dbReference>